<evidence type="ECO:0000256" key="4">
    <source>
        <dbReference type="ARBA" id="ARBA00023219"/>
    </source>
</evidence>
<dbReference type="EMBL" id="LR796165">
    <property type="protein sequence ID" value="CAB4122672.1"/>
    <property type="molecule type" value="Genomic_DNA"/>
</dbReference>
<keyword evidence="1" id="KW-1188">Viral release from host cell</keyword>
<gene>
    <name evidence="6" type="ORF">UFOVP28_28</name>
</gene>
<dbReference type="InterPro" id="IPR027417">
    <property type="entry name" value="P-loop_NTPase"/>
</dbReference>
<evidence type="ECO:0000256" key="1">
    <source>
        <dbReference type="ARBA" id="ARBA00022612"/>
    </source>
</evidence>
<dbReference type="InterPro" id="IPR035421">
    <property type="entry name" value="Terminase_6C"/>
</dbReference>
<dbReference type="Gene3D" id="3.40.50.300">
    <property type="entry name" value="P-loop containing nucleotide triphosphate hydrolases"/>
    <property type="match status" value="1"/>
</dbReference>
<proteinExistence type="predicted"/>
<dbReference type="NCBIfam" id="TIGR01630">
    <property type="entry name" value="psiM2_ORF9"/>
    <property type="match status" value="1"/>
</dbReference>
<dbReference type="InterPro" id="IPR006517">
    <property type="entry name" value="Phage_terminase_lsu-like_C"/>
</dbReference>
<name>A0A6J5KN92_9CAUD</name>
<feature type="domain" description="Terminase large subunit gp17-like C-terminal" evidence="5">
    <location>
        <begin position="333"/>
        <end position="481"/>
    </location>
</feature>
<evidence type="ECO:0000259" key="5">
    <source>
        <dbReference type="Pfam" id="PF17289"/>
    </source>
</evidence>
<dbReference type="Pfam" id="PF17289">
    <property type="entry name" value="Terminase_6C"/>
    <property type="match status" value="1"/>
</dbReference>
<protein>
    <submittedName>
        <fullName evidence="6">Archaeophage PsiM2, terminase large subunit</fullName>
    </submittedName>
</protein>
<keyword evidence="3" id="KW-0067">ATP-binding</keyword>
<dbReference type="GO" id="GO:0005524">
    <property type="term" value="F:ATP binding"/>
    <property type="evidence" value="ECO:0007669"/>
    <property type="project" value="UniProtKB-KW"/>
</dbReference>
<keyword evidence="2" id="KW-0547">Nucleotide-binding</keyword>
<organism evidence="6">
    <name type="scientific">uncultured Caudovirales phage</name>
    <dbReference type="NCBI Taxonomy" id="2100421"/>
    <lineage>
        <taxon>Viruses</taxon>
        <taxon>Duplodnaviria</taxon>
        <taxon>Heunggongvirae</taxon>
        <taxon>Uroviricota</taxon>
        <taxon>Caudoviricetes</taxon>
        <taxon>Peduoviridae</taxon>
        <taxon>Maltschvirus</taxon>
        <taxon>Maltschvirus maltsch</taxon>
    </lineage>
</organism>
<sequence length="509" mass="58007">MLESLSLQELNAALLNLKSLPEEEQASLYELIEASIKERNLKNCRENFLAFVEYIWPAFICGPHHRIMAEEFQKIADGKNGRLALSLPPRSGKSMLTSVFFPLWYLGKYPDKKLLQTSHKGELAVGFGRQVRDYFDDPKYKEVFPEAGLKADNKASGRWATNQGGSYYAVGVGAGLAGFGADLCLIDDPHNEQEAIAGVYDPEVYNKVYEWYLTGPRQRLQPGARVAIISTRWSKIDLIGRVLADSKERGGDKFKEINIAALLNDDTESYWPEYWPLEELLATKRAIVATGSLWRWNAQYMQSPVSEEGSLIKGQWWNFWDKAPPKCEFIIQAWDTASRTTQRSNYSVCTTWGIFYNEEKGCANIILLDCWRDKVEFPELKRQALSLYREWEPDSCVIEQKSAGEALITEFRRMGLYVEDYTPTRGDGDKVARVNAITDIFASGVVYTLNRDWTPMVLEEAQAFPMGANDDIVDTIAMALSRFRRGNFLKLDSDEPDFDADFNKKADYY</sequence>
<dbReference type="Gene3D" id="3.30.420.240">
    <property type="match status" value="1"/>
</dbReference>
<evidence type="ECO:0000256" key="2">
    <source>
        <dbReference type="ARBA" id="ARBA00022741"/>
    </source>
</evidence>
<reference evidence="6" key="1">
    <citation type="submission" date="2020-04" db="EMBL/GenBank/DDBJ databases">
        <authorList>
            <person name="Chiriac C."/>
            <person name="Salcher M."/>
            <person name="Ghai R."/>
            <person name="Kavagutti S V."/>
        </authorList>
    </citation>
    <scope>NUCLEOTIDE SEQUENCE</scope>
</reference>
<evidence type="ECO:0000256" key="3">
    <source>
        <dbReference type="ARBA" id="ARBA00022840"/>
    </source>
</evidence>
<accession>A0A6J5KN92</accession>
<evidence type="ECO:0000313" key="6">
    <source>
        <dbReference type="EMBL" id="CAB4122672.1"/>
    </source>
</evidence>
<keyword evidence="4" id="KW-0231">Viral genome packaging</keyword>